<gene>
    <name evidence="13" type="ORF">LODBEIA_P00960</name>
</gene>
<feature type="region of interest" description="Disordered" evidence="11">
    <location>
        <begin position="1"/>
        <end position="20"/>
    </location>
</feature>
<feature type="region of interest" description="Disordered" evidence="11">
    <location>
        <begin position="40"/>
        <end position="64"/>
    </location>
</feature>
<feature type="compositionally biased region" description="Polar residues" evidence="11">
    <location>
        <begin position="1"/>
        <end position="13"/>
    </location>
</feature>
<organism evidence="13 14">
    <name type="scientific">Lodderomyces beijingensis</name>
    <dbReference type="NCBI Taxonomy" id="1775926"/>
    <lineage>
        <taxon>Eukaryota</taxon>
        <taxon>Fungi</taxon>
        <taxon>Dikarya</taxon>
        <taxon>Ascomycota</taxon>
        <taxon>Saccharomycotina</taxon>
        <taxon>Pichiomycetes</taxon>
        <taxon>Debaryomycetaceae</taxon>
        <taxon>Candida/Lodderomyces clade</taxon>
        <taxon>Lodderomyces</taxon>
    </lineage>
</organism>
<accession>A0ABP0ZEH8</accession>
<feature type="compositionally biased region" description="Polar residues" evidence="11">
    <location>
        <begin position="546"/>
        <end position="555"/>
    </location>
</feature>
<dbReference type="InterPro" id="IPR011009">
    <property type="entry name" value="Kinase-like_dom_sf"/>
</dbReference>
<feature type="compositionally biased region" description="Low complexity" evidence="11">
    <location>
        <begin position="847"/>
        <end position="860"/>
    </location>
</feature>
<reference evidence="13 14" key="1">
    <citation type="submission" date="2024-03" db="EMBL/GenBank/DDBJ databases">
        <authorList>
            <person name="Brejova B."/>
        </authorList>
    </citation>
    <scope>NUCLEOTIDE SEQUENCE [LARGE SCALE GENOMIC DNA]</scope>
    <source>
        <strain evidence="13 14">CBS 14171</strain>
    </source>
</reference>
<dbReference type="InterPro" id="IPR008271">
    <property type="entry name" value="Ser/Thr_kinase_AS"/>
</dbReference>
<feature type="region of interest" description="Disordered" evidence="11">
    <location>
        <begin position="847"/>
        <end position="924"/>
    </location>
</feature>
<keyword evidence="6" id="KW-0418">Kinase</keyword>
<keyword evidence="5 10" id="KW-0547">Nucleotide-binding</keyword>
<keyword evidence="7 10" id="KW-0067">ATP-binding</keyword>
<comment type="catalytic activity">
    <reaction evidence="8">
        <text>L-threonyl-[protein] + ATP = O-phospho-L-threonyl-[protein] + ADP + H(+)</text>
        <dbReference type="Rhea" id="RHEA:46608"/>
        <dbReference type="Rhea" id="RHEA-COMP:11060"/>
        <dbReference type="Rhea" id="RHEA-COMP:11605"/>
        <dbReference type="ChEBI" id="CHEBI:15378"/>
        <dbReference type="ChEBI" id="CHEBI:30013"/>
        <dbReference type="ChEBI" id="CHEBI:30616"/>
        <dbReference type="ChEBI" id="CHEBI:61977"/>
        <dbReference type="ChEBI" id="CHEBI:456216"/>
        <dbReference type="EC" id="2.7.11.1"/>
    </reaction>
</comment>
<dbReference type="PANTHER" id="PTHR24356:SF163">
    <property type="entry name" value="3-PHOSPHOINOSITIDE-DEPENDENT PROTEIN KINASE 1-RELATED"/>
    <property type="match status" value="1"/>
</dbReference>
<keyword evidence="4" id="KW-0808">Transferase</keyword>
<proteinExistence type="inferred from homology"/>
<dbReference type="PROSITE" id="PS00108">
    <property type="entry name" value="PROTEIN_KINASE_ST"/>
    <property type="match status" value="1"/>
</dbReference>
<keyword evidence="14" id="KW-1185">Reference proteome</keyword>
<evidence type="ECO:0000256" key="2">
    <source>
        <dbReference type="ARBA" id="ARBA00012513"/>
    </source>
</evidence>
<feature type="compositionally biased region" description="Polar residues" evidence="11">
    <location>
        <begin position="631"/>
        <end position="643"/>
    </location>
</feature>
<dbReference type="InterPro" id="IPR057614">
    <property type="entry name" value="PH_PKH3_C"/>
</dbReference>
<evidence type="ECO:0000256" key="8">
    <source>
        <dbReference type="ARBA" id="ARBA00047899"/>
    </source>
</evidence>
<dbReference type="InterPro" id="IPR017441">
    <property type="entry name" value="Protein_kinase_ATP_BS"/>
</dbReference>
<evidence type="ECO:0000256" key="3">
    <source>
        <dbReference type="ARBA" id="ARBA00022527"/>
    </source>
</evidence>
<dbReference type="InterPro" id="IPR039046">
    <property type="entry name" value="PDPK1"/>
</dbReference>
<feature type="compositionally biased region" description="Low complexity" evidence="11">
    <location>
        <begin position="533"/>
        <end position="545"/>
    </location>
</feature>
<feature type="binding site" evidence="10">
    <location>
        <position position="105"/>
    </location>
    <ligand>
        <name>ATP</name>
        <dbReference type="ChEBI" id="CHEBI:30616"/>
    </ligand>
</feature>
<dbReference type="Gene3D" id="3.30.200.20">
    <property type="entry name" value="Phosphorylase Kinase, domain 1"/>
    <property type="match status" value="1"/>
</dbReference>
<feature type="compositionally biased region" description="Low complexity" evidence="11">
    <location>
        <begin position="913"/>
        <end position="924"/>
    </location>
</feature>
<evidence type="ECO:0000256" key="6">
    <source>
        <dbReference type="ARBA" id="ARBA00022777"/>
    </source>
</evidence>
<feature type="compositionally biased region" description="Basic and acidic residues" evidence="11">
    <location>
        <begin position="876"/>
        <end position="890"/>
    </location>
</feature>
<keyword evidence="3" id="KW-0723">Serine/threonine-protein kinase</keyword>
<evidence type="ECO:0000256" key="1">
    <source>
        <dbReference type="ARBA" id="ARBA00010006"/>
    </source>
</evidence>
<dbReference type="PROSITE" id="PS50011">
    <property type="entry name" value="PROTEIN_KINASE_DOM"/>
    <property type="match status" value="1"/>
</dbReference>
<feature type="compositionally biased region" description="Polar residues" evidence="11">
    <location>
        <begin position="568"/>
        <end position="588"/>
    </location>
</feature>
<protein>
    <recommendedName>
        <fullName evidence="2">non-specific serine/threonine protein kinase</fullName>
        <ecNumber evidence="2">2.7.11.1</ecNumber>
    </recommendedName>
</protein>
<comment type="catalytic activity">
    <reaction evidence="9">
        <text>L-seryl-[protein] + ATP = O-phospho-L-seryl-[protein] + ADP + H(+)</text>
        <dbReference type="Rhea" id="RHEA:17989"/>
        <dbReference type="Rhea" id="RHEA-COMP:9863"/>
        <dbReference type="Rhea" id="RHEA-COMP:11604"/>
        <dbReference type="ChEBI" id="CHEBI:15378"/>
        <dbReference type="ChEBI" id="CHEBI:29999"/>
        <dbReference type="ChEBI" id="CHEBI:30616"/>
        <dbReference type="ChEBI" id="CHEBI:83421"/>
        <dbReference type="ChEBI" id="CHEBI:456216"/>
        <dbReference type="EC" id="2.7.11.1"/>
    </reaction>
</comment>
<dbReference type="PANTHER" id="PTHR24356">
    <property type="entry name" value="SERINE/THREONINE-PROTEIN KINASE"/>
    <property type="match status" value="1"/>
</dbReference>
<feature type="compositionally biased region" description="Pro residues" evidence="11">
    <location>
        <begin position="447"/>
        <end position="472"/>
    </location>
</feature>
<feature type="compositionally biased region" description="Polar residues" evidence="11">
    <location>
        <begin position="40"/>
        <end position="52"/>
    </location>
</feature>
<dbReference type="PROSITE" id="PS00107">
    <property type="entry name" value="PROTEIN_KINASE_ATP"/>
    <property type="match status" value="1"/>
</dbReference>
<dbReference type="RefSeq" id="XP_066827034.1">
    <property type="nucleotide sequence ID" value="XM_066976937.1"/>
</dbReference>
<dbReference type="SUPFAM" id="SSF56112">
    <property type="entry name" value="Protein kinase-like (PK-like)"/>
    <property type="match status" value="1"/>
</dbReference>
<evidence type="ECO:0000313" key="13">
    <source>
        <dbReference type="EMBL" id="CAK9435369.1"/>
    </source>
</evidence>
<dbReference type="Pfam" id="PF00069">
    <property type="entry name" value="Pkinase"/>
    <property type="match status" value="1"/>
</dbReference>
<sequence length="924" mass="100962">MLNESVSQRSAGNESVLFSPENYSQPASVHDLGTQLQNSAISEVSSGSQQMTPRAAQIGPAKMSSSASKRKTVADYQFGTIIGEGSYSTVYSAIDRQQGKTYAVKVLSKRHIVKENKIKYVNIEKLTLHRLGQQHPGIVQLYCTFQDESNLFFVLDFAEYGELLSIIRKFGSLSEQVSKFYICQIIDAVSFIHSKGVIHRDLKPENILVGNNFNLKITDFGAAKLLGKSDENGESVDPGSPTPERLGSFVGTAEYVSPELLKHNICGFESDAWAIGCILYQFFIGVPPFKGKTEYLTFEQIINVEYSYDPQKPLPSDVKLLIDSILIANPDERFTLPDMMASSWLADVNWKDKACIWQRRVPKFESNDFDSVSKQPAVGVKNGTNRNLSKMNTYHQLQSQIHTSDLGFLPNFGAKKSFKPPTALAKGASAHKIPLASQDLASYASPLPSPLPSPPAPGPQAPVSAPAPPQSQPQPRQIDESAGKLKKELQTDILPTHSPHLAHQYRATSKTDRRNAPPSSMSRQAKSRTGAKTTSTTSPQSQSSSHPYQTISASSELVPVSRSDWLRTESNSSSPPKATMPSSQNHPYQNIAALDRNSSARKDNQVVSSSPTNNTSRSSGPQSKAAAAAFTTHTQSQQKTTAAPSEARGKVKAKPSVIKFREISSLLFPNEKIMKMDILYKARLSNRSIGIDYDSLDVVSLEQIIKKNRKKLQNDLALVHAVVTNMARIFLISPSFETMKVDLKANKGKDYLMYDYEFENDFESEEPLPVDKLGYLIIELVNEGGDLIFLKQADDQVHSKAEFPKIADNNGKEVLIGKNYGWIDSLLIARDASLDADPAAATAAVATNAAPDAAPPKASAPVPPRQNVSANLASKPRKEVETKKSIDKKLTRTTQPAPAPAPAPAPRSQASKFAFAAAAAVHHK</sequence>
<dbReference type="Gene3D" id="1.10.510.10">
    <property type="entry name" value="Transferase(Phosphotransferase) domain 1"/>
    <property type="match status" value="1"/>
</dbReference>
<evidence type="ECO:0000313" key="14">
    <source>
        <dbReference type="Proteomes" id="UP001497383"/>
    </source>
</evidence>
<dbReference type="CDD" id="cd05581">
    <property type="entry name" value="STKc_PDK1"/>
    <property type="match status" value="1"/>
</dbReference>
<comment type="similarity">
    <text evidence="1">Belongs to the protein kinase superfamily. AGC Ser/Thr protein kinase family. PDPK1 subfamily.</text>
</comment>
<dbReference type="SMART" id="SM00220">
    <property type="entry name" value="S_TKc"/>
    <property type="match status" value="1"/>
</dbReference>
<evidence type="ECO:0000256" key="4">
    <source>
        <dbReference type="ARBA" id="ARBA00022679"/>
    </source>
</evidence>
<dbReference type="GeneID" id="92205292"/>
<dbReference type="InterPro" id="IPR000719">
    <property type="entry name" value="Prot_kinase_dom"/>
</dbReference>
<evidence type="ECO:0000256" key="5">
    <source>
        <dbReference type="ARBA" id="ARBA00022741"/>
    </source>
</evidence>
<name>A0ABP0ZEH8_9ASCO</name>
<evidence type="ECO:0000259" key="12">
    <source>
        <dbReference type="PROSITE" id="PS50011"/>
    </source>
</evidence>
<evidence type="ECO:0000256" key="7">
    <source>
        <dbReference type="ARBA" id="ARBA00022840"/>
    </source>
</evidence>
<dbReference type="EC" id="2.7.11.1" evidence="2"/>
<feature type="compositionally biased region" description="Basic and acidic residues" evidence="11">
    <location>
        <begin position="477"/>
        <end position="490"/>
    </location>
</feature>
<dbReference type="InterPro" id="IPR050236">
    <property type="entry name" value="Ser_Thr_kinase_AGC"/>
</dbReference>
<feature type="compositionally biased region" description="Low complexity" evidence="11">
    <location>
        <begin position="608"/>
        <end position="619"/>
    </location>
</feature>
<evidence type="ECO:0000256" key="10">
    <source>
        <dbReference type="PROSITE-ProRule" id="PRU10141"/>
    </source>
</evidence>
<dbReference type="Pfam" id="PF25347">
    <property type="entry name" value="PH_PKH3_C"/>
    <property type="match status" value="1"/>
</dbReference>
<dbReference type="Proteomes" id="UP001497383">
    <property type="component" value="Chromosome 1"/>
</dbReference>
<evidence type="ECO:0000256" key="9">
    <source>
        <dbReference type="ARBA" id="ARBA00048679"/>
    </source>
</evidence>
<feature type="region of interest" description="Disordered" evidence="11">
    <location>
        <begin position="444"/>
        <end position="648"/>
    </location>
</feature>
<feature type="domain" description="Protein kinase" evidence="12">
    <location>
        <begin position="76"/>
        <end position="345"/>
    </location>
</feature>
<dbReference type="EMBL" id="OZ022405">
    <property type="protein sequence ID" value="CAK9435369.1"/>
    <property type="molecule type" value="Genomic_DNA"/>
</dbReference>
<evidence type="ECO:0000256" key="11">
    <source>
        <dbReference type="SAM" id="MobiDB-lite"/>
    </source>
</evidence>